<reference evidence="2" key="1">
    <citation type="journal article" date="2017" name="Genome Announc.">
        <title>Draft Genome Sequence of Terrimicrobium sacchariphilum NM-5T, a Facultative Anaerobic Soil Bacterium of the Class Spartobacteria.</title>
        <authorList>
            <person name="Qiu Y.L."/>
            <person name="Tourlousse D.M."/>
            <person name="Matsuura N."/>
            <person name="Ohashi A."/>
            <person name="Sekiguchi Y."/>
        </authorList>
    </citation>
    <scope>NUCLEOTIDE SEQUENCE [LARGE SCALE GENOMIC DNA]</scope>
    <source>
        <strain evidence="2">NM-5</strain>
    </source>
</reference>
<protein>
    <submittedName>
        <fullName evidence="1">Chlam_Verruc_Plancto small basic protein</fullName>
    </submittedName>
</protein>
<dbReference type="InterPro" id="IPR026405">
    <property type="entry name" value="Chlam/Ver/Plancto_rRNA"/>
</dbReference>
<dbReference type="AlphaFoldDB" id="A0A146G4H3"/>
<dbReference type="EMBL" id="BDCO01000002">
    <property type="protein sequence ID" value="GAT31927.1"/>
    <property type="molecule type" value="Genomic_DNA"/>
</dbReference>
<gene>
    <name evidence="1" type="ORF">TSACC_2322</name>
</gene>
<comment type="caution">
    <text evidence="1">The sequence shown here is derived from an EMBL/GenBank/DDBJ whole genome shotgun (WGS) entry which is preliminary data.</text>
</comment>
<dbReference type="OrthoDB" id="9804604at2"/>
<name>A0A146G4H3_TERSA</name>
<dbReference type="Proteomes" id="UP000076023">
    <property type="component" value="Unassembled WGS sequence"/>
</dbReference>
<dbReference type="RefSeq" id="WP_075080550.1">
    <property type="nucleotide sequence ID" value="NZ_BDCO01000002.1"/>
</dbReference>
<keyword evidence="2" id="KW-1185">Reference proteome</keyword>
<dbReference type="InParanoid" id="A0A146G4H3"/>
<organism evidence="1 2">
    <name type="scientific">Terrimicrobium sacchariphilum</name>
    <dbReference type="NCBI Taxonomy" id="690879"/>
    <lineage>
        <taxon>Bacteria</taxon>
        <taxon>Pseudomonadati</taxon>
        <taxon>Verrucomicrobiota</taxon>
        <taxon>Terrimicrobiia</taxon>
        <taxon>Terrimicrobiales</taxon>
        <taxon>Terrimicrobiaceae</taxon>
        <taxon>Terrimicrobium</taxon>
    </lineage>
</organism>
<sequence length="51" mass="5817">MSQHPSLKGQGAIKAKRSVLKRFERVELLKKRGQFTEGQRVIGLPKTKPEE</sequence>
<evidence type="ECO:0000313" key="2">
    <source>
        <dbReference type="Proteomes" id="UP000076023"/>
    </source>
</evidence>
<dbReference type="NCBIfam" id="TIGR04137">
    <property type="entry name" value="Chlam_Ver_rRNA"/>
    <property type="match status" value="1"/>
</dbReference>
<dbReference type="STRING" id="690879.TSACC_2322"/>
<evidence type="ECO:0000313" key="1">
    <source>
        <dbReference type="EMBL" id="GAT31927.1"/>
    </source>
</evidence>
<proteinExistence type="predicted"/>
<accession>A0A146G4H3</accession>